<keyword evidence="12" id="KW-1185">Reference proteome</keyword>
<evidence type="ECO:0000256" key="9">
    <source>
        <dbReference type="RuleBase" id="RU363032"/>
    </source>
</evidence>
<evidence type="ECO:0000256" key="2">
    <source>
        <dbReference type="ARBA" id="ARBA00010072"/>
    </source>
</evidence>
<keyword evidence="6" id="KW-0029">Amino-acid transport</keyword>
<dbReference type="PANTHER" id="PTHR30614">
    <property type="entry name" value="MEMBRANE COMPONENT OF AMINO ACID ABC TRANSPORTER"/>
    <property type="match status" value="1"/>
</dbReference>
<dbReference type="SUPFAM" id="SSF161098">
    <property type="entry name" value="MetI-like"/>
    <property type="match status" value="1"/>
</dbReference>
<dbReference type="SMART" id="SM00062">
    <property type="entry name" value="PBPb"/>
    <property type="match status" value="1"/>
</dbReference>
<evidence type="ECO:0000256" key="8">
    <source>
        <dbReference type="ARBA" id="ARBA00023136"/>
    </source>
</evidence>
<dbReference type="Pfam" id="PF00497">
    <property type="entry name" value="SBP_bac_3"/>
    <property type="match status" value="1"/>
</dbReference>
<organism evidence="11 12">
    <name type="scientific">Lentilactobacillus kosonis</name>
    <dbReference type="NCBI Taxonomy" id="2810561"/>
    <lineage>
        <taxon>Bacteria</taxon>
        <taxon>Bacillati</taxon>
        <taxon>Bacillota</taxon>
        <taxon>Bacilli</taxon>
        <taxon>Lactobacillales</taxon>
        <taxon>Lactobacillaceae</taxon>
        <taxon>Lentilactobacillus</taxon>
    </lineage>
</organism>
<evidence type="ECO:0000256" key="4">
    <source>
        <dbReference type="ARBA" id="ARBA00022475"/>
    </source>
</evidence>
<evidence type="ECO:0000259" key="10">
    <source>
        <dbReference type="PROSITE" id="PS50928"/>
    </source>
</evidence>
<feature type="transmembrane region" description="Helical" evidence="9">
    <location>
        <begin position="346"/>
        <end position="367"/>
    </location>
</feature>
<name>A0A401FP25_9LACO</name>
<dbReference type="InterPro" id="IPR000515">
    <property type="entry name" value="MetI-like"/>
</dbReference>
<dbReference type="FunFam" id="1.10.3720.10:FF:000033">
    <property type="entry name" value="Polar amino acid ABC transporter permease"/>
    <property type="match status" value="1"/>
</dbReference>
<dbReference type="STRING" id="1138822.PL11_000475"/>
<dbReference type="InterPro" id="IPR043429">
    <property type="entry name" value="ArtM/GltK/GlnP/TcyL/YhdX-like"/>
</dbReference>
<dbReference type="PROSITE" id="PS50928">
    <property type="entry name" value="ABC_TM1"/>
    <property type="match status" value="1"/>
</dbReference>
<evidence type="ECO:0000256" key="6">
    <source>
        <dbReference type="ARBA" id="ARBA00022970"/>
    </source>
</evidence>
<dbReference type="NCBIfam" id="TIGR01726">
    <property type="entry name" value="HEQRo_perm_3TM"/>
    <property type="match status" value="1"/>
</dbReference>
<evidence type="ECO:0000313" key="11">
    <source>
        <dbReference type="EMBL" id="GAY74139.1"/>
    </source>
</evidence>
<protein>
    <submittedName>
        <fullName evidence="11">ABC-type amino acid transport system, permease and periplasmic component</fullName>
    </submittedName>
</protein>
<keyword evidence="5 9" id="KW-0812">Transmembrane</keyword>
<dbReference type="Gene3D" id="3.40.190.10">
    <property type="entry name" value="Periplasmic binding protein-like II"/>
    <property type="match status" value="2"/>
</dbReference>
<keyword evidence="8 9" id="KW-0472">Membrane</keyword>
<reference evidence="11 12" key="1">
    <citation type="submission" date="2017-11" db="EMBL/GenBank/DDBJ databases">
        <title>Draft Genome Sequence of Lactobacillus curieae NBRC 111893 isolated from Koso, a Japanese sugar-Vegetable Fermented Beverage.</title>
        <authorList>
            <person name="Chiou T.Y."/>
            <person name="Oshima K."/>
            <person name="Suda W."/>
            <person name="Hattori M."/>
            <person name="Takahashi T."/>
        </authorList>
    </citation>
    <scope>NUCLEOTIDE SEQUENCE [LARGE SCALE GENOMIC DNA]</scope>
    <source>
        <strain evidence="11 12">NBRC111893</strain>
    </source>
</reference>
<dbReference type="EMBL" id="BEXA01000006">
    <property type="protein sequence ID" value="GAY74139.1"/>
    <property type="molecule type" value="Genomic_DNA"/>
</dbReference>
<dbReference type="InterPro" id="IPR035906">
    <property type="entry name" value="MetI-like_sf"/>
</dbReference>
<accession>A0A401FP25</accession>
<proteinExistence type="inferred from homology"/>
<evidence type="ECO:0000313" key="12">
    <source>
        <dbReference type="Proteomes" id="UP000286974"/>
    </source>
</evidence>
<dbReference type="InterPro" id="IPR001638">
    <property type="entry name" value="Solute-binding_3/MltF_N"/>
</dbReference>
<dbReference type="GO" id="GO:0006865">
    <property type="term" value="P:amino acid transport"/>
    <property type="evidence" value="ECO:0007669"/>
    <property type="project" value="UniProtKB-KW"/>
</dbReference>
<feature type="transmembrane region" description="Helical" evidence="9">
    <location>
        <begin position="294"/>
        <end position="316"/>
    </location>
</feature>
<dbReference type="CDD" id="cd06261">
    <property type="entry name" value="TM_PBP2"/>
    <property type="match status" value="1"/>
</dbReference>
<comment type="subcellular location">
    <subcellularLocation>
        <location evidence="1 9">Cell membrane</location>
        <topology evidence="1 9">Multi-pass membrane protein</topology>
    </subcellularLocation>
</comment>
<dbReference type="Proteomes" id="UP000286974">
    <property type="component" value="Unassembled WGS sequence"/>
</dbReference>
<dbReference type="PANTHER" id="PTHR30614:SF20">
    <property type="entry name" value="GLUTAMINE TRANSPORT SYSTEM PERMEASE PROTEIN GLNP"/>
    <property type="match status" value="1"/>
</dbReference>
<dbReference type="GO" id="GO:0022857">
    <property type="term" value="F:transmembrane transporter activity"/>
    <property type="evidence" value="ECO:0007669"/>
    <property type="project" value="InterPro"/>
</dbReference>
<evidence type="ECO:0000256" key="3">
    <source>
        <dbReference type="ARBA" id="ARBA00022448"/>
    </source>
</evidence>
<dbReference type="Gene3D" id="1.10.3720.10">
    <property type="entry name" value="MetI-like"/>
    <property type="match status" value="1"/>
</dbReference>
<keyword evidence="7 9" id="KW-1133">Transmembrane helix</keyword>
<dbReference type="GO" id="GO:0043190">
    <property type="term" value="C:ATP-binding cassette (ABC) transporter complex"/>
    <property type="evidence" value="ECO:0007669"/>
    <property type="project" value="InterPro"/>
</dbReference>
<evidence type="ECO:0000256" key="7">
    <source>
        <dbReference type="ARBA" id="ARBA00022989"/>
    </source>
</evidence>
<comment type="similarity">
    <text evidence="2">Belongs to the binding-protein-dependent transport system permease family. HisMQ subfamily.</text>
</comment>
<keyword evidence="3 9" id="KW-0813">Transport</keyword>
<dbReference type="RefSeq" id="WP_191984847.1">
    <property type="nucleotide sequence ID" value="NZ_BEXA01000006.1"/>
</dbReference>
<dbReference type="SUPFAM" id="SSF53850">
    <property type="entry name" value="Periplasmic binding protein-like II"/>
    <property type="match status" value="1"/>
</dbReference>
<comment type="caution">
    <text evidence="11">The sequence shown here is derived from an EMBL/GenBank/DDBJ whole genome shotgun (WGS) entry which is preliminary data.</text>
</comment>
<gene>
    <name evidence="11" type="ORF">NBRC111893_2285</name>
</gene>
<feature type="domain" description="ABC transmembrane type-1" evidence="10">
    <location>
        <begin position="292"/>
        <end position="479"/>
    </location>
</feature>
<sequence>MNIIIKKCIKAGTLILLAAFSLIAILGINTYAADNSLKNVEQRKELIVVTSPDYPPYEFQVNQNGKEEVKGMDMDVANKIARDLHVKLVVKSMSFDSLLVAIETGKADMAIGGINPTQERRQSVDFSKIYYNGGQSFLINKADANKYQSRKNLSNTKIGAQTGTLQYDLAKKKIPGSSVKGMDKTTDLILALKTHKLNALGIETPSAEAYVKNDKSLAMIPSGYNLNVNEVGAAIAMKKGSTSLVKAANKSIDQIKKHNLTEKYLADSGKYMKVNTVNTSMVHYLPYFIKGVEYTALISVLASIFGVILGVTLALLRFSKSKLLRGISISYTEFVRGTPLMVQVMFVYFGIGLIVNIPALLSGIIAVSLNSGAYVAEIIRGGINSVAEGQSEAAASLGLSKSDMMRFVVLPQAFKNIWPALGNEFISLIKESSIVSIIGVTDLIYQANIVRADTYRGVMPIFVAMIIYFIITFALTRLLNYYEGKMKHAG</sequence>
<dbReference type="AlphaFoldDB" id="A0A401FP25"/>
<evidence type="ECO:0000256" key="1">
    <source>
        <dbReference type="ARBA" id="ARBA00004651"/>
    </source>
</evidence>
<dbReference type="Pfam" id="PF00528">
    <property type="entry name" value="BPD_transp_1"/>
    <property type="match status" value="1"/>
</dbReference>
<dbReference type="InterPro" id="IPR010065">
    <property type="entry name" value="AA_ABC_transptr_permease_3TM"/>
</dbReference>
<feature type="transmembrane region" description="Helical" evidence="9">
    <location>
        <begin position="458"/>
        <end position="479"/>
    </location>
</feature>
<keyword evidence="4" id="KW-1003">Cell membrane</keyword>
<evidence type="ECO:0000256" key="5">
    <source>
        <dbReference type="ARBA" id="ARBA00022692"/>
    </source>
</evidence>